<evidence type="ECO:0000313" key="11">
    <source>
        <dbReference type="Proteomes" id="UP000325113"/>
    </source>
</evidence>
<dbReference type="EMBL" id="VLTO01000003">
    <property type="protein sequence ID" value="KAA0177612.1"/>
    <property type="molecule type" value="Genomic_DNA"/>
</dbReference>
<reference evidence="8 9" key="1">
    <citation type="submission" date="2019-07" db="EMBL/GenBank/DDBJ databases">
        <title>Genomes of Cafeteria roenbergensis.</title>
        <authorList>
            <person name="Fischer M.G."/>
            <person name="Hackl T."/>
            <person name="Roman M."/>
        </authorList>
    </citation>
    <scope>NUCLEOTIDE SEQUENCE [LARGE SCALE GENOMIC DNA]</scope>
    <source>
        <strain evidence="4 9">BVI</strain>
        <strain evidence="5 11">Cflag</strain>
        <strain evidence="7 8">E4-10P</strain>
        <strain evidence="6 10">RCC970-E3</strain>
    </source>
</reference>
<evidence type="ECO:0000313" key="10">
    <source>
        <dbReference type="Proteomes" id="UP000324907"/>
    </source>
</evidence>
<proteinExistence type="predicted"/>
<dbReference type="UniPathway" id="UPA00344"/>
<keyword evidence="9" id="KW-1185">Reference proteome</keyword>
<dbReference type="Pfam" id="PF01967">
    <property type="entry name" value="MoaC"/>
    <property type="match status" value="1"/>
</dbReference>
<dbReference type="Proteomes" id="UP000323011">
    <property type="component" value="Unassembled WGS sequence"/>
</dbReference>
<sequence>MVDTAAKAVTQRIAVAEALVVLPSETLEAVYGEHGDAIVSSKGPVGSVASLAGIQGAKATSTLIPLCHPISLSSVDVDVAAHTEGVLVTCTARAADRTGVEMEALTGASVAALTVIDMCKGAPGGKGTEVRHVRLVRKEGGKSGTWVRPSE</sequence>
<dbReference type="Gene3D" id="3.30.70.640">
    <property type="entry name" value="Molybdopterin cofactor biosynthesis C (MoaC) domain"/>
    <property type="match status" value="1"/>
</dbReference>
<name>A0A5A8EJB9_CAFRO</name>
<keyword evidence="2" id="KW-0501">Molybdenum cofactor biosynthesis</keyword>
<accession>A0A5A8EJB9</accession>
<evidence type="ECO:0000313" key="7">
    <source>
        <dbReference type="EMBL" id="KAA0177612.1"/>
    </source>
</evidence>
<dbReference type="GO" id="GO:0006777">
    <property type="term" value="P:Mo-molybdopterin cofactor biosynthetic process"/>
    <property type="evidence" value="ECO:0007669"/>
    <property type="project" value="UniProtKB-KW"/>
</dbReference>
<evidence type="ECO:0000256" key="1">
    <source>
        <dbReference type="ARBA" id="ARBA00005046"/>
    </source>
</evidence>
<comment type="pathway">
    <text evidence="1">Cofactor biosynthesis; molybdopterin biosynthesis.</text>
</comment>
<protein>
    <recommendedName>
        <fullName evidence="3">Molybdopterin cofactor biosynthesis C (MoaC) domain-containing protein</fullName>
    </recommendedName>
</protein>
<evidence type="ECO:0000313" key="6">
    <source>
        <dbReference type="EMBL" id="KAA0164565.1"/>
    </source>
</evidence>
<dbReference type="InterPro" id="IPR002820">
    <property type="entry name" value="Mopterin_CF_biosynth-C_dom"/>
</dbReference>
<evidence type="ECO:0000313" key="9">
    <source>
        <dbReference type="Proteomes" id="UP000323011"/>
    </source>
</evidence>
<dbReference type="OrthoDB" id="429626at2759"/>
<dbReference type="EMBL" id="VLTM01000039">
    <property type="protein sequence ID" value="KAA0160973.1"/>
    <property type="molecule type" value="Genomic_DNA"/>
</dbReference>
<dbReference type="OMA" id="IWDMVKS"/>
<evidence type="ECO:0000313" key="8">
    <source>
        <dbReference type="Proteomes" id="UP000322899"/>
    </source>
</evidence>
<dbReference type="Proteomes" id="UP000325113">
    <property type="component" value="Unassembled WGS sequence"/>
</dbReference>
<evidence type="ECO:0000313" key="4">
    <source>
        <dbReference type="EMBL" id="KAA0156240.1"/>
    </source>
</evidence>
<organism evidence="7 8">
    <name type="scientific">Cafeteria roenbergensis</name>
    <name type="common">Marine flagellate</name>
    <dbReference type="NCBI Taxonomy" id="33653"/>
    <lineage>
        <taxon>Eukaryota</taxon>
        <taxon>Sar</taxon>
        <taxon>Stramenopiles</taxon>
        <taxon>Bigyra</taxon>
        <taxon>Opalozoa</taxon>
        <taxon>Bicosoecida</taxon>
        <taxon>Cafeteriaceae</taxon>
        <taxon>Cafeteria</taxon>
    </lineage>
</organism>
<gene>
    <name evidence="7" type="ORF">FNF27_00782</name>
    <name evidence="6" type="ORF">FNF28_03807</name>
    <name evidence="4" type="ORF">FNF29_01030</name>
    <name evidence="5" type="ORF">FNF31_04045</name>
</gene>
<dbReference type="SUPFAM" id="SSF55040">
    <property type="entry name" value="Molybdenum cofactor biosynthesis protein C, MoaC"/>
    <property type="match status" value="1"/>
</dbReference>
<dbReference type="Proteomes" id="UP000324907">
    <property type="component" value="Unassembled WGS sequence"/>
</dbReference>
<evidence type="ECO:0000313" key="5">
    <source>
        <dbReference type="EMBL" id="KAA0160973.1"/>
    </source>
</evidence>
<dbReference type="EMBL" id="VLTL01000055">
    <property type="protein sequence ID" value="KAA0164565.1"/>
    <property type="molecule type" value="Genomic_DNA"/>
</dbReference>
<dbReference type="AlphaFoldDB" id="A0A5A8EJB9"/>
<dbReference type="InterPro" id="IPR036522">
    <property type="entry name" value="MoaC_sf"/>
</dbReference>
<dbReference type="EMBL" id="VLTN01000004">
    <property type="protein sequence ID" value="KAA0156240.1"/>
    <property type="molecule type" value="Genomic_DNA"/>
</dbReference>
<evidence type="ECO:0000259" key="3">
    <source>
        <dbReference type="Pfam" id="PF01967"/>
    </source>
</evidence>
<evidence type="ECO:0000256" key="2">
    <source>
        <dbReference type="ARBA" id="ARBA00023150"/>
    </source>
</evidence>
<feature type="domain" description="Molybdopterin cofactor biosynthesis C (MoaC)" evidence="3">
    <location>
        <begin position="1"/>
        <end position="141"/>
    </location>
</feature>
<dbReference type="Proteomes" id="UP000322899">
    <property type="component" value="Unassembled WGS sequence"/>
</dbReference>
<comment type="caution">
    <text evidence="7">The sequence shown here is derived from an EMBL/GenBank/DDBJ whole genome shotgun (WGS) entry which is preliminary data.</text>
</comment>